<reference evidence="3" key="1">
    <citation type="submission" date="2009-10" db="EMBL/GenBank/DDBJ databases">
        <title>Diversity of trophic interactions inside an arsenic-rich microbial ecosystem.</title>
        <authorList>
            <person name="Bertin P.N."/>
            <person name="Heinrich-Salmeron A."/>
            <person name="Pelletier E."/>
            <person name="Goulhen-Chollet F."/>
            <person name="Arsene-Ploetze F."/>
            <person name="Gallien S."/>
            <person name="Calteau A."/>
            <person name="Vallenet D."/>
            <person name="Casiot C."/>
            <person name="Chane-Woon-Ming B."/>
            <person name="Giloteaux L."/>
            <person name="Barakat M."/>
            <person name="Bonnefoy V."/>
            <person name="Bruneel O."/>
            <person name="Chandler M."/>
            <person name="Cleiss J."/>
            <person name="Duran R."/>
            <person name="Elbaz-Poulichet F."/>
            <person name="Fonknechten N."/>
            <person name="Lauga B."/>
            <person name="Mornico D."/>
            <person name="Ortet P."/>
            <person name="Schaeffer C."/>
            <person name="Siguier P."/>
            <person name="Alexander Thil Smith A."/>
            <person name="Van Dorsselaer A."/>
            <person name="Weissenbach J."/>
            <person name="Medigue C."/>
            <person name="Le Paslier D."/>
        </authorList>
    </citation>
    <scope>NUCLEOTIDE SEQUENCE</scope>
</reference>
<protein>
    <recommendedName>
        <fullName evidence="2">N-terminal domain-containing protein</fullName>
    </recommendedName>
</protein>
<comment type="caution">
    <text evidence="3">The sequence shown here is derived from an EMBL/GenBank/DDBJ whole genome shotgun (WGS) entry which is preliminary data.</text>
</comment>
<sequence length="63" mass="7113">MSVPASPRSGNNPDKKDRRPELADRLIEQIEAGTVSWQGPWEVGDVHMLLPDTSVMYTLMYII</sequence>
<dbReference type="AlphaFoldDB" id="E6QFA8"/>
<evidence type="ECO:0000313" key="3">
    <source>
        <dbReference type="EMBL" id="CBI05895.1"/>
    </source>
</evidence>
<dbReference type="EMBL" id="CABP01000145">
    <property type="protein sequence ID" value="CBI05895.1"/>
    <property type="molecule type" value="Genomic_DNA"/>
</dbReference>
<dbReference type="GO" id="GO:0003697">
    <property type="term" value="F:single-stranded DNA binding"/>
    <property type="evidence" value="ECO:0007669"/>
    <property type="project" value="InterPro"/>
</dbReference>
<feature type="region of interest" description="Disordered" evidence="1">
    <location>
        <begin position="1"/>
        <end position="21"/>
    </location>
</feature>
<accession>E6QFA8</accession>
<dbReference type="Pfam" id="PF08401">
    <property type="entry name" value="ArdcN"/>
    <property type="match status" value="1"/>
</dbReference>
<evidence type="ECO:0000259" key="2">
    <source>
        <dbReference type="Pfam" id="PF08401"/>
    </source>
</evidence>
<feature type="domain" description="N-terminal" evidence="2">
    <location>
        <begin position="17"/>
        <end position="51"/>
    </location>
</feature>
<organism evidence="3">
    <name type="scientific">mine drainage metagenome</name>
    <dbReference type="NCBI Taxonomy" id="410659"/>
    <lineage>
        <taxon>unclassified sequences</taxon>
        <taxon>metagenomes</taxon>
        <taxon>ecological metagenomes</taxon>
    </lineage>
</organism>
<gene>
    <name evidence="3" type="ORF">CARN5_0590</name>
</gene>
<name>E6QFA8_9ZZZZ</name>
<dbReference type="InterPro" id="IPR013610">
    <property type="entry name" value="ArdC_N"/>
</dbReference>
<evidence type="ECO:0000256" key="1">
    <source>
        <dbReference type="SAM" id="MobiDB-lite"/>
    </source>
</evidence>
<proteinExistence type="predicted"/>